<feature type="region of interest" description="Disordered" evidence="2">
    <location>
        <begin position="217"/>
        <end position="257"/>
    </location>
</feature>
<dbReference type="Pfam" id="PF13432">
    <property type="entry name" value="TPR_16"/>
    <property type="match status" value="1"/>
</dbReference>
<evidence type="ECO:0000313" key="5">
    <source>
        <dbReference type="Proteomes" id="UP000000450"/>
    </source>
</evidence>
<feature type="signal peptide" evidence="3">
    <location>
        <begin position="1"/>
        <end position="21"/>
    </location>
</feature>
<evidence type="ECO:0008006" key="6">
    <source>
        <dbReference type="Google" id="ProtNLM"/>
    </source>
</evidence>
<gene>
    <name evidence="4" type="ordered locus">Dtpsy_2112</name>
</gene>
<dbReference type="KEGG" id="dia:Dtpsy_2112"/>
<protein>
    <recommendedName>
        <fullName evidence="6">Tetratricopeptide TPR_2 repeat protein</fullName>
    </recommendedName>
</protein>
<evidence type="ECO:0000256" key="3">
    <source>
        <dbReference type="SAM" id="SignalP"/>
    </source>
</evidence>
<dbReference type="PROSITE" id="PS51257">
    <property type="entry name" value="PROKAR_LIPOPROTEIN"/>
    <property type="match status" value="1"/>
</dbReference>
<accession>A0A9J9UBH8</accession>
<proteinExistence type="predicted"/>
<dbReference type="AlphaFoldDB" id="A0A9J9UBH8"/>
<evidence type="ECO:0000256" key="1">
    <source>
        <dbReference type="PROSITE-ProRule" id="PRU00339"/>
    </source>
</evidence>
<evidence type="ECO:0000256" key="2">
    <source>
        <dbReference type="SAM" id="MobiDB-lite"/>
    </source>
</evidence>
<feature type="repeat" description="TPR" evidence="1">
    <location>
        <begin position="113"/>
        <end position="146"/>
    </location>
</feature>
<dbReference type="InterPro" id="IPR019734">
    <property type="entry name" value="TPR_rpt"/>
</dbReference>
<sequence>MYPYRTFLAPLAAVLAASALAGCAAPVAVPTDPLSGMPGVLGAPAQALPAPQPSATAAPALSQEAVQQAAAAARASADAQGALRSAENAYARGDWVTAAREFKALTNSYPRNSQVWFGYGAAAALSGSLEDAAQGFEAVLRIDPQDARAAYNLGLVRLSQAELALNAARSHSAAAPADIQQEIARLSRDLAPVFSRPAASAPQAQLPAIPAAVQQGFRTQDPARAGAGGARSGALLGMPPSEVRVQLPTASVTPPQQ</sequence>
<dbReference type="Proteomes" id="UP000000450">
    <property type="component" value="Chromosome"/>
</dbReference>
<reference evidence="4 5" key="1">
    <citation type="journal article" date="2010" name="J. Bacteriol.">
        <title>Completed genome sequence of the anaerobic iron-oxidizing bacterium Acidovorax ebreus strain TPSY.</title>
        <authorList>
            <person name="Byrne-Bailey K.G."/>
            <person name="Weber K.A."/>
            <person name="Chair A.H."/>
            <person name="Bose S."/>
            <person name="Knox T."/>
            <person name="Spanbauer T.L."/>
            <person name="Chertkov O."/>
            <person name="Coates J.D."/>
        </authorList>
    </citation>
    <scope>NUCLEOTIDE SEQUENCE [LARGE SCALE GENOMIC DNA]</scope>
    <source>
        <strain evidence="4 5">TPSY</strain>
    </source>
</reference>
<keyword evidence="1" id="KW-0802">TPR repeat</keyword>
<organism evidence="4 5">
    <name type="scientific">Acidovorax ebreus (strain TPSY)</name>
    <name type="common">Diaphorobacter sp. (strain TPSY)</name>
    <dbReference type="NCBI Taxonomy" id="535289"/>
    <lineage>
        <taxon>Bacteria</taxon>
        <taxon>Pseudomonadati</taxon>
        <taxon>Pseudomonadota</taxon>
        <taxon>Betaproteobacteria</taxon>
        <taxon>Burkholderiales</taxon>
        <taxon>Comamonadaceae</taxon>
        <taxon>Diaphorobacter</taxon>
    </lineage>
</organism>
<dbReference type="SUPFAM" id="SSF48452">
    <property type="entry name" value="TPR-like"/>
    <property type="match status" value="1"/>
</dbReference>
<dbReference type="EMBL" id="CP001392">
    <property type="protein sequence ID" value="ACM33567.1"/>
    <property type="molecule type" value="Genomic_DNA"/>
</dbReference>
<dbReference type="PROSITE" id="PS50005">
    <property type="entry name" value="TPR"/>
    <property type="match status" value="1"/>
</dbReference>
<name>A0A9J9UBH8_ACIET</name>
<feature type="chain" id="PRO_5039955691" description="Tetratricopeptide TPR_2 repeat protein" evidence="3">
    <location>
        <begin position="22"/>
        <end position="257"/>
    </location>
</feature>
<dbReference type="Gene3D" id="1.25.40.10">
    <property type="entry name" value="Tetratricopeptide repeat domain"/>
    <property type="match status" value="1"/>
</dbReference>
<dbReference type="RefSeq" id="WP_015913589.1">
    <property type="nucleotide sequence ID" value="NC_011992.1"/>
</dbReference>
<dbReference type="InterPro" id="IPR011990">
    <property type="entry name" value="TPR-like_helical_dom_sf"/>
</dbReference>
<feature type="compositionally biased region" description="Polar residues" evidence="2">
    <location>
        <begin position="248"/>
        <end position="257"/>
    </location>
</feature>
<keyword evidence="3" id="KW-0732">Signal</keyword>
<keyword evidence="5" id="KW-1185">Reference proteome</keyword>
<evidence type="ECO:0000313" key="4">
    <source>
        <dbReference type="EMBL" id="ACM33567.1"/>
    </source>
</evidence>